<dbReference type="GO" id="GO:0005886">
    <property type="term" value="C:plasma membrane"/>
    <property type="evidence" value="ECO:0007669"/>
    <property type="project" value="UniProtKB-SubCell"/>
</dbReference>
<accession>A0A2T5GAL7</accession>
<dbReference type="GO" id="GO:0000155">
    <property type="term" value="F:phosphorelay sensor kinase activity"/>
    <property type="evidence" value="ECO:0007669"/>
    <property type="project" value="InterPro"/>
</dbReference>
<keyword evidence="4" id="KW-1003">Cell membrane</keyword>
<dbReference type="PANTHER" id="PTHR45436">
    <property type="entry name" value="SENSOR HISTIDINE KINASE YKOH"/>
    <property type="match status" value="1"/>
</dbReference>
<dbReference type="InterPro" id="IPR003660">
    <property type="entry name" value="HAMP_dom"/>
</dbReference>
<evidence type="ECO:0000256" key="14">
    <source>
        <dbReference type="SAM" id="Phobius"/>
    </source>
</evidence>
<keyword evidence="11 14" id="KW-1133">Transmembrane helix</keyword>
<evidence type="ECO:0000313" key="17">
    <source>
        <dbReference type="EMBL" id="PTQ53188.1"/>
    </source>
</evidence>
<dbReference type="GO" id="GO:0005524">
    <property type="term" value="F:ATP binding"/>
    <property type="evidence" value="ECO:0007669"/>
    <property type="project" value="UniProtKB-KW"/>
</dbReference>
<dbReference type="SMART" id="SM00304">
    <property type="entry name" value="HAMP"/>
    <property type="match status" value="1"/>
</dbReference>
<proteinExistence type="predicted"/>
<dbReference type="Pfam" id="PF00512">
    <property type="entry name" value="HisKA"/>
    <property type="match status" value="1"/>
</dbReference>
<dbReference type="Pfam" id="PF08521">
    <property type="entry name" value="2CSK_N"/>
    <property type="match status" value="1"/>
</dbReference>
<evidence type="ECO:0000256" key="9">
    <source>
        <dbReference type="ARBA" id="ARBA00022777"/>
    </source>
</evidence>
<dbReference type="EC" id="2.7.13.3" evidence="3"/>
<comment type="subcellular location">
    <subcellularLocation>
        <location evidence="2">Cell membrane</location>
        <topology evidence="2">Multi-pass membrane protein</topology>
    </subcellularLocation>
</comment>
<keyword evidence="9" id="KW-0418">Kinase</keyword>
<comment type="caution">
    <text evidence="17">The sequence shown here is derived from an EMBL/GenBank/DDBJ whole genome shotgun (WGS) entry which is preliminary data.</text>
</comment>
<feature type="domain" description="HAMP" evidence="16">
    <location>
        <begin position="193"/>
        <end position="247"/>
    </location>
</feature>
<feature type="transmembrane region" description="Helical" evidence="14">
    <location>
        <begin position="171"/>
        <end position="192"/>
    </location>
</feature>
<dbReference type="InterPro" id="IPR003594">
    <property type="entry name" value="HATPase_dom"/>
</dbReference>
<dbReference type="InterPro" id="IPR013727">
    <property type="entry name" value="2CSK_N"/>
</dbReference>
<dbReference type="InterPro" id="IPR036890">
    <property type="entry name" value="HATPase_C_sf"/>
</dbReference>
<evidence type="ECO:0000256" key="5">
    <source>
        <dbReference type="ARBA" id="ARBA00022553"/>
    </source>
</evidence>
<protein>
    <recommendedName>
        <fullName evidence="3">histidine kinase</fullName>
        <ecNumber evidence="3">2.7.13.3</ecNumber>
    </recommendedName>
</protein>
<keyword evidence="6" id="KW-0808">Transferase</keyword>
<keyword evidence="8" id="KW-0547">Nucleotide-binding</keyword>
<dbReference type="Gene3D" id="3.30.565.10">
    <property type="entry name" value="Histidine kinase-like ATPase, C-terminal domain"/>
    <property type="match status" value="1"/>
</dbReference>
<dbReference type="SMART" id="SM00388">
    <property type="entry name" value="HisKA"/>
    <property type="match status" value="1"/>
</dbReference>
<evidence type="ECO:0000256" key="4">
    <source>
        <dbReference type="ARBA" id="ARBA00022475"/>
    </source>
</evidence>
<dbReference type="PROSITE" id="PS50885">
    <property type="entry name" value="HAMP"/>
    <property type="match status" value="1"/>
</dbReference>
<dbReference type="CDD" id="cd00075">
    <property type="entry name" value="HATPase"/>
    <property type="match status" value="1"/>
</dbReference>
<evidence type="ECO:0000259" key="15">
    <source>
        <dbReference type="PROSITE" id="PS50109"/>
    </source>
</evidence>
<dbReference type="AlphaFoldDB" id="A0A2T5GAL7"/>
<dbReference type="InterPro" id="IPR036097">
    <property type="entry name" value="HisK_dim/P_sf"/>
</dbReference>
<keyword evidence="5" id="KW-0597">Phosphoprotein</keyword>
<dbReference type="EMBL" id="PEBW01000001">
    <property type="protein sequence ID" value="PTQ53188.1"/>
    <property type="molecule type" value="Genomic_DNA"/>
</dbReference>
<dbReference type="InterPro" id="IPR050428">
    <property type="entry name" value="TCS_sensor_his_kinase"/>
</dbReference>
<evidence type="ECO:0000256" key="12">
    <source>
        <dbReference type="ARBA" id="ARBA00023012"/>
    </source>
</evidence>
<comment type="catalytic activity">
    <reaction evidence="1">
        <text>ATP + protein L-histidine = ADP + protein N-phospho-L-histidine.</text>
        <dbReference type="EC" id="2.7.13.3"/>
    </reaction>
</comment>
<dbReference type="Proteomes" id="UP000244016">
    <property type="component" value="Unassembled WGS sequence"/>
</dbReference>
<evidence type="ECO:0000256" key="3">
    <source>
        <dbReference type="ARBA" id="ARBA00012438"/>
    </source>
</evidence>
<dbReference type="Pfam" id="PF02518">
    <property type="entry name" value="HATPase_c"/>
    <property type="match status" value="1"/>
</dbReference>
<dbReference type="Gene3D" id="1.10.287.130">
    <property type="match status" value="1"/>
</dbReference>
<organism evidence="17 18">
    <name type="scientific">Brockia lithotrophica</name>
    <dbReference type="NCBI Taxonomy" id="933949"/>
    <lineage>
        <taxon>Bacteria</taxon>
        <taxon>Bacillati</taxon>
        <taxon>Bacillota</taxon>
        <taxon>Bacilli</taxon>
        <taxon>Bacillales</taxon>
        <taxon>Bacillales Family X. Incertae Sedis</taxon>
        <taxon>Brockia</taxon>
    </lineage>
</organism>
<dbReference type="SUPFAM" id="SSF55874">
    <property type="entry name" value="ATPase domain of HSP90 chaperone/DNA topoisomerase II/histidine kinase"/>
    <property type="match status" value="1"/>
</dbReference>
<dbReference type="InterPro" id="IPR005467">
    <property type="entry name" value="His_kinase_dom"/>
</dbReference>
<dbReference type="InterPro" id="IPR004358">
    <property type="entry name" value="Sig_transdc_His_kin-like_C"/>
</dbReference>
<reference evidence="17 18" key="1">
    <citation type="submission" date="2017-08" db="EMBL/GenBank/DDBJ databases">
        <title>Burning lignite coal seam in the remote Altai Mountains harbors a hydrogen-driven thermophilic microbial community.</title>
        <authorList>
            <person name="Kadnikov V.V."/>
            <person name="Mardanov A.V."/>
            <person name="Ivasenko D."/>
            <person name="Beletsky A.V."/>
            <person name="Karnachuk O.V."/>
            <person name="Ravin N.V."/>
        </authorList>
    </citation>
    <scope>NUCLEOTIDE SEQUENCE [LARGE SCALE GENOMIC DNA]</scope>
    <source>
        <strain evidence="17">AL31</strain>
    </source>
</reference>
<evidence type="ECO:0000256" key="13">
    <source>
        <dbReference type="ARBA" id="ARBA00023136"/>
    </source>
</evidence>
<evidence type="ECO:0000256" key="7">
    <source>
        <dbReference type="ARBA" id="ARBA00022692"/>
    </source>
</evidence>
<dbReference type="PROSITE" id="PS50109">
    <property type="entry name" value="HIS_KIN"/>
    <property type="match status" value="1"/>
</dbReference>
<dbReference type="SMART" id="SM00387">
    <property type="entry name" value="HATPase_c"/>
    <property type="match status" value="1"/>
</dbReference>
<keyword evidence="13 14" id="KW-0472">Membrane</keyword>
<name>A0A2T5GAL7_9BACL</name>
<evidence type="ECO:0000256" key="10">
    <source>
        <dbReference type="ARBA" id="ARBA00022840"/>
    </source>
</evidence>
<evidence type="ECO:0000256" key="8">
    <source>
        <dbReference type="ARBA" id="ARBA00022741"/>
    </source>
</evidence>
<dbReference type="CDD" id="cd00082">
    <property type="entry name" value="HisKA"/>
    <property type="match status" value="1"/>
</dbReference>
<evidence type="ECO:0000313" key="18">
    <source>
        <dbReference type="Proteomes" id="UP000244016"/>
    </source>
</evidence>
<evidence type="ECO:0000259" key="16">
    <source>
        <dbReference type="PROSITE" id="PS50885"/>
    </source>
</evidence>
<keyword evidence="10" id="KW-0067">ATP-binding</keyword>
<evidence type="ECO:0000256" key="1">
    <source>
        <dbReference type="ARBA" id="ARBA00000085"/>
    </source>
</evidence>
<dbReference type="PRINTS" id="PR00344">
    <property type="entry name" value="BCTRLSENSOR"/>
</dbReference>
<dbReference type="SUPFAM" id="SSF47384">
    <property type="entry name" value="Homodimeric domain of signal transducing histidine kinase"/>
    <property type="match status" value="1"/>
</dbReference>
<dbReference type="PANTHER" id="PTHR45436:SF5">
    <property type="entry name" value="SENSOR HISTIDINE KINASE TRCS"/>
    <property type="match status" value="1"/>
</dbReference>
<keyword evidence="12" id="KW-0902">Two-component regulatory system</keyword>
<gene>
    <name evidence="17" type="ORF">BLITH_0268</name>
</gene>
<keyword evidence="7 14" id="KW-0812">Transmembrane</keyword>
<dbReference type="InterPro" id="IPR003661">
    <property type="entry name" value="HisK_dim/P_dom"/>
</dbReference>
<feature type="domain" description="Histidine kinase" evidence="15">
    <location>
        <begin position="262"/>
        <end position="505"/>
    </location>
</feature>
<evidence type="ECO:0000256" key="6">
    <source>
        <dbReference type="ARBA" id="ARBA00022679"/>
    </source>
</evidence>
<evidence type="ECO:0000256" key="2">
    <source>
        <dbReference type="ARBA" id="ARBA00004651"/>
    </source>
</evidence>
<sequence length="509" mass="55002">MRESFLRLWHRLSFRHRLALALTAVLLALYAVVASVLYLGFAAHEWSRLDASLARTAVEIARSARVTESLLLPYQAILLPDVDVFSFPNTFIEVVRPDGRIVARSLNLGDAVLPPPPEGALGEERYYTERVGEASFRVFALPLRVNDQVAGTLLVAASQAPVLETLAGIRLLLVLAGLFLAVGVAAQAAAFARRALAPVEAIAHVLEESARTGNFSSRIPYAGPEDEIGRLVVLTNRLLSRVQEAQAELEEALARERQFVGDVSHALRTPLTALRGNADLLARALRKPGDGSLADALRELVDEIGEDVERLVSLVDRLLSLARAASGEAVSEPFFVADHLEAAWEGILRRAGAPPTTRLEVAADARRLLVRAPAWEFEEVLVLLLENAAKYAPDRPPRVTLRRGNPQTADAPCDAGVVWAPEAPGASGGVWAELDVWDEGPGIHPDELPHVFRRFVRGRATGSIPGSGLGLALVRDLARHMGAYVRLTSRSGSGTRATLYLPAEEADLA</sequence>
<evidence type="ECO:0000256" key="11">
    <source>
        <dbReference type="ARBA" id="ARBA00022989"/>
    </source>
</evidence>
<dbReference type="Gene3D" id="6.10.340.10">
    <property type="match status" value="1"/>
</dbReference>